<dbReference type="EMBL" id="SRYR01000003">
    <property type="protein sequence ID" value="TGY42463.1"/>
    <property type="molecule type" value="Genomic_DNA"/>
</dbReference>
<keyword evidence="7" id="KW-1185">Reference proteome</keyword>
<dbReference type="InterPro" id="IPR013324">
    <property type="entry name" value="RNA_pol_sigma_r3/r4-like"/>
</dbReference>
<comment type="caution">
    <text evidence="6">The sequence shown here is derived from an EMBL/GenBank/DDBJ whole genome shotgun (WGS) entry which is preliminary data.</text>
</comment>
<protein>
    <submittedName>
        <fullName evidence="6">Sigma-70 family RNA polymerase sigma factor</fullName>
    </submittedName>
</protein>
<dbReference type="InterPro" id="IPR013325">
    <property type="entry name" value="RNA_pol_sigma_r2"/>
</dbReference>
<dbReference type="Pfam" id="PF12645">
    <property type="entry name" value="HTH_16"/>
    <property type="match status" value="1"/>
</dbReference>
<dbReference type="SUPFAM" id="SSF88946">
    <property type="entry name" value="Sigma2 domain of RNA polymerase sigma factors"/>
    <property type="match status" value="1"/>
</dbReference>
<dbReference type="NCBIfam" id="TIGR02937">
    <property type="entry name" value="sigma70-ECF"/>
    <property type="match status" value="1"/>
</dbReference>
<dbReference type="PANTHER" id="PTHR30385">
    <property type="entry name" value="SIGMA FACTOR F FLAGELLAR"/>
    <property type="match status" value="1"/>
</dbReference>
<keyword evidence="3" id="KW-0238">DNA-binding</keyword>
<evidence type="ECO:0000313" key="6">
    <source>
        <dbReference type="EMBL" id="TGY42463.1"/>
    </source>
</evidence>
<evidence type="ECO:0000259" key="5">
    <source>
        <dbReference type="Pfam" id="PF12645"/>
    </source>
</evidence>
<dbReference type="GO" id="GO:0006352">
    <property type="term" value="P:DNA-templated transcription initiation"/>
    <property type="evidence" value="ECO:0007669"/>
    <property type="project" value="InterPro"/>
</dbReference>
<dbReference type="GO" id="GO:0016987">
    <property type="term" value="F:sigma factor activity"/>
    <property type="evidence" value="ECO:0007669"/>
    <property type="project" value="UniProtKB-KW"/>
</dbReference>
<feature type="domain" description="Helix-turn-helix conjugative transposon-like" evidence="5">
    <location>
        <begin position="5"/>
        <end position="62"/>
    </location>
</feature>
<keyword evidence="4" id="KW-0804">Transcription</keyword>
<dbReference type="InterPro" id="IPR024760">
    <property type="entry name" value="HTH_dom_conjug_TS-like"/>
</dbReference>
<evidence type="ECO:0000256" key="3">
    <source>
        <dbReference type="ARBA" id="ARBA00023125"/>
    </source>
</evidence>
<dbReference type="SUPFAM" id="SSF88659">
    <property type="entry name" value="Sigma3 and sigma4 domains of RNA polymerase sigma factors"/>
    <property type="match status" value="1"/>
</dbReference>
<evidence type="ECO:0000256" key="4">
    <source>
        <dbReference type="ARBA" id="ARBA00023163"/>
    </source>
</evidence>
<keyword evidence="2" id="KW-0731">Sigma factor</keyword>
<dbReference type="PANTHER" id="PTHR30385:SF1">
    <property type="entry name" value="RNA POLYMERASE SIGMA-H FACTOR"/>
    <property type="match status" value="1"/>
</dbReference>
<dbReference type="AlphaFoldDB" id="A0A4S2DN18"/>
<dbReference type="OrthoDB" id="1954605at2"/>
<dbReference type="Gene3D" id="1.10.1740.10">
    <property type="match status" value="1"/>
</dbReference>
<proteinExistence type="predicted"/>
<evidence type="ECO:0000256" key="2">
    <source>
        <dbReference type="ARBA" id="ARBA00023082"/>
    </source>
</evidence>
<name>A0A4S2DN18_9CLOT</name>
<keyword evidence="1" id="KW-0805">Transcription regulation</keyword>
<dbReference type="InterPro" id="IPR014284">
    <property type="entry name" value="RNA_pol_sigma-70_dom"/>
</dbReference>
<accession>A0A4S2DN18</accession>
<evidence type="ECO:0000256" key="1">
    <source>
        <dbReference type="ARBA" id="ARBA00023015"/>
    </source>
</evidence>
<evidence type="ECO:0000313" key="7">
    <source>
        <dbReference type="Proteomes" id="UP000306888"/>
    </source>
</evidence>
<reference evidence="6 7" key="1">
    <citation type="submission" date="2019-04" db="EMBL/GenBank/DDBJ databases">
        <title>Microbes associate with the intestines of laboratory mice.</title>
        <authorList>
            <person name="Navarre W."/>
            <person name="Wong E."/>
            <person name="Huang K."/>
            <person name="Tropini C."/>
            <person name="Ng K."/>
            <person name="Yu B."/>
        </authorList>
    </citation>
    <scope>NUCLEOTIDE SEQUENCE [LARGE SCALE GENOMIC DNA]</scope>
    <source>
        <strain evidence="6 7">NM50_B9-20</strain>
    </source>
</reference>
<dbReference type="Proteomes" id="UP000306888">
    <property type="component" value="Unassembled WGS sequence"/>
</dbReference>
<dbReference type="GO" id="GO:0003677">
    <property type="term" value="F:DNA binding"/>
    <property type="evidence" value="ECO:0007669"/>
    <property type="project" value="UniProtKB-KW"/>
</dbReference>
<sequence>MEVKELLIKAKDGDNIALEEIIKKHEPLIYNTMISFYIKGYDKEDIRQIATLSIIKAVKSCKIELSKGFSSYAKEVIRNDIYKEISKAEKQYYKYKESNEIAMVIDIKEIVDESTNIIEDYIKSKDREILIKEINLLEEEERALLKAIYVENITLKKYAEEKELEYHKARYMKDKILEKLKKNIKKIW</sequence>
<gene>
    <name evidence="6" type="ORF">E5347_08960</name>
</gene>
<organism evidence="6 7">
    <name type="scientific">Clostridium sartagoforme</name>
    <dbReference type="NCBI Taxonomy" id="84031"/>
    <lineage>
        <taxon>Bacteria</taxon>
        <taxon>Bacillati</taxon>
        <taxon>Bacillota</taxon>
        <taxon>Clostridia</taxon>
        <taxon>Eubacteriales</taxon>
        <taxon>Clostridiaceae</taxon>
        <taxon>Clostridium</taxon>
    </lineage>
</organism>